<dbReference type="InterPro" id="IPR006016">
    <property type="entry name" value="UspA"/>
</dbReference>
<dbReference type="PRINTS" id="PR01438">
    <property type="entry name" value="UNVRSLSTRESS"/>
</dbReference>
<evidence type="ECO:0000259" key="2">
    <source>
        <dbReference type="Pfam" id="PF00582"/>
    </source>
</evidence>
<dbReference type="EMBL" id="FCOX02000048">
    <property type="protein sequence ID" value="SAL02376.1"/>
    <property type="molecule type" value="Genomic_DNA"/>
</dbReference>
<evidence type="ECO:0000256" key="1">
    <source>
        <dbReference type="ARBA" id="ARBA00008791"/>
    </source>
</evidence>
<sequence length="157" mass="17326">MYNRILLPIDGSPTAMQAFDEALKIASASGAELQPLYVVDMQPVSYDATSAFYPNLRDALLEEGRRISAMTAERMAQAGVKGTPRVCEVDYVGDDIAQRIRHCADDFRADLIVMGTHGRRGWRRLVLGSVAESFVRLSRCPVLLVPGREAEQREANG</sequence>
<feature type="domain" description="UspA" evidence="2">
    <location>
        <begin position="1"/>
        <end position="146"/>
    </location>
</feature>
<proteinExistence type="inferred from homology"/>
<dbReference type="PANTHER" id="PTHR46268:SF15">
    <property type="entry name" value="UNIVERSAL STRESS PROTEIN HP_0031"/>
    <property type="match status" value="1"/>
</dbReference>
<name>A0A158E7J6_9BURK</name>
<dbReference type="RefSeq" id="WP_062610459.1">
    <property type="nucleotide sequence ID" value="NZ_FCOX02000048.1"/>
</dbReference>
<dbReference type="PANTHER" id="PTHR46268">
    <property type="entry name" value="STRESS RESPONSE PROTEIN NHAX"/>
    <property type="match status" value="1"/>
</dbReference>
<dbReference type="CDD" id="cd00293">
    <property type="entry name" value="USP-like"/>
    <property type="match status" value="1"/>
</dbReference>
<evidence type="ECO:0000313" key="4">
    <source>
        <dbReference type="Proteomes" id="UP000071859"/>
    </source>
</evidence>
<dbReference type="SUPFAM" id="SSF52402">
    <property type="entry name" value="Adenine nucleotide alpha hydrolases-like"/>
    <property type="match status" value="1"/>
</dbReference>
<reference evidence="3" key="1">
    <citation type="submission" date="2016-01" db="EMBL/GenBank/DDBJ databases">
        <authorList>
            <person name="Peeters C."/>
        </authorList>
    </citation>
    <scope>NUCLEOTIDE SEQUENCE</scope>
    <source>
        <strain evidence="3">LMG 29321</strain>
    </source>
</reference>
<dbReference type="Proteomes" id="UP000071859">
    <property type="component" value="Unassembled WGS sequence"/>
</dbReference>
<keyword evidence="4" id="KW-1185">Reference proteome</keyword>
<protein>
    <submittedName>
        <fullName evidence="3">UspA domain-containing protein</fullName>
    </submittedName>
</protein>
<evidence type="ECO:0000313" key="3">
    <source>
        <dbReference type="EMBL" id="SAL02376.1"/>
    </source>
</evidence>
<accession>A0A158E7J6</accession>
<comment type="similarity">
    <text evidence="1">Belongs to the universal stress protein A family.</text>
</comment>
<comment type="caution">
    <text evidence="3">The sequence shown here is derived from an EMBL/GenBank/DDBJ whole genome shotgun (WGS) entry which is preliminary data.</text>
</comment>
<dbReference type="OrthoDB" id="8547832at2"/>
<dbReference type="InterPro" id="IPR014729">
    <property type="entry name" value="Rossmann-like_a/b/a_fold"/>
</dbReference>
<dbReference type="AlphaFoldDB" id="A0A158E7J6"/>
<dbReference type="Gene3D" id="3.40.50.620">
    <property type="entry name" value="HUPs"/>
    <property type="match status" value="1"/>
</dbReference>
<dbReference type="Pfam" id="PF00582">
    <property type="entry name" value="Usp"/>
    <property type="match status" value="1"/>
</dbReference>
<dbReference type="InterPro" id="IPR006015">
    <property type="entry name" value="Universal_stress_UspA"/>
</dbReference>
<organism evidence="3 4">
    <name type="scientific">Caballeronia calidae</name>
    <dbReference type="NCBI Taxonomy" id="1777139"/>
    <lineage>
        <taxon>Bacteria</taxon>
        <taxon>Pseudomonadati</taxon>
        <taxon>Pseudomonadota</taxon>
        <taxon>Betaproteobacteria</taxon>
        <taxon>Burkholderiales</taxon>
        <taxon>Burkholderiaceae</taxon>
        <taxon>Caballeronia</taxon>
    </lineage>
</organism>
<gene>
    <name evidence="3" type="ORF">AWB78_06337</name>
</gene>